<protein>
    <recommendedName>
        <fullName evidence="2">Glycosyltransferase</fullName>
    </recommendedName>
</protein>
<dbReference type="EMBL" id="PP130629">
    <property type="protein sequence ID" value="XAO13414.1"/>
    <property type="molecule type" value="Genomic_DNA"/>
</dbReference>
<evidence type="ECO:0000313" key="1">
    <source>
        <dbReference type="EMBL" id="XAO13414.1"/>
    </source>
</evidence>
<proteinExistence type="predicted"/>
<dbReference type="InterPro" id="IPR029044">
    <property type="entry name" value="Nucleotide-diphossugar_trans"/>
</dbReference>
<accession>A0AB38ZM05</accession>
<sequence>MLHIATPAKSNVNGSFVKCIQRVLQSMNDVTFELYTGKSNIVHARSIIMTAWYDKAGPDDLFLFIDSDQTFTPNDVKRAMELPDCDVACGIYANSRGEPNAYVMDLEAFCDHAKNDKMLYGATGFMLVRKSICDKIVKFIEKLDGGSRFAIDGVGVVPFFRTRLVEPEGNLKPTNMKHWLGEDYSFCWLVRQCGGTIRGFISPTLGHEVLNVRYFCPPNYTGKTWNSGSIVYLCGQSLVRFDPTEKHLRGSEKAVVQLCKRWVKTREVTVFGNVNKGVYDGVDYRPMEEFNKTDKFDTIIAWQSFGCVYLPEIKAKTILVDLHDNSSRHDKMVGILAHKVFLKSLHHRELKKSVPDGKVCVIPNGIDDEVFQASNGPFRMTNRFIYASSYDRGLEDIVKNVWPKIRVKWPTAELHCFYGMDLLDEEDRMRLQCMFDEDNGVFDHGRVTIDELIIEKQKAAFHLYPTDTDAEIDCISIRESALLGCIPIIKNKGVFKERKGIPFDDSIFDTKKMRRVREDIQKSAMESEPTWDDVARTWLKFMP</sequence>
<dbReference type="SUPFAM" id="SSF53756">
    <property type="entry name" value="UDP-Glycosyltransferase/glycogen phosphorylase"/>
    <property type="match status" value="1"/>
</dbReference>
<name>A0AB38ZM05_9VIRU</name>
<organism evidence="1">
    <name type="scientific">Mantoniella tinhauana virus 1</name>
    <dbReference type="NCBI Taxonomy" id="3111543"/>
    <lineage>
        <taxon>Viruses</taxon>
    </lineage>
</organism>
<reference evidence="1" key="1">
    <citation type="submission" date="2024-01" db="EMBL/GenBank/DDBJ databases">
        <title>Genomic and biogeographic characterisation of Mantoniella tinhauana virus 1, the first discovered Mantoniella-infecting prasinovirus.</title>
        <authorList>
            <person name="Rey Redondo E."/>
            <person name="Yung C.C.M."/>
        </authorList>
    </citation>
    <scope>NUCLEOTIDE SEQUENCE</scope>
    <source>
        <strain evidence="1">Lau Fau Shan</strain>
    </source>
</reference>
<evidence type="ECO:0008006" key="2">
    <source>
        <dbReference type="Google" id="ProtNLM"/>
    </source>
</evidence>
<dbReference type="SUPFAM" id="SSF53448">
    <property type="entry name" value="Nucleotide-diphospho-sugar transferases"/>
    <property type="match status" value="1"/>
</dbReference>